<dbReference type="PANTHER" id="PTHR33085">
    <property type="entry name" value="OS12G0113100 PROTEIN-RELATED"/>
    <property type="match status" value="1"/>
</dbReference>
<dbReference type="HOGENOM" id="CLU_018267_3_0_1"/>
<reference evidence="2" key="2">
    <citation type="submission" date="2013-12" db="EMBL/GenBank/DDBJ databases">
        <authorList>
            <person name="Yu Y."/>
            <person name="Lee S."/>
            <person name="de Baynast K."/>
            <person name="Wissotski M."/>
            <person name="Liu L."/>
            <person name="Talag J."/>
            <person name="Goicoechea J."/>
            <person name="Angelova A."/>
            <person name="Jetty R."/>
            <person name="Kudrna D."/>
            <person name="Golser W."/>
            <person name="Rivera L."/>
            <person name="Zhang J."/>
            <person name="Wing R."/>
        </authorList>
    </citation>
    <scope>NUCLEOTIDE SEQUENCE</scope>
</reference>
<reference evidence="1" key="3">
    <citation type="submission" date="2015-04" db="UniProtKB">
        <authorList>
            <consortium name="EnsemblPlants"/>
        </authorList>
    </citation>
    <scope>IDENTIFICATION</scope>
</reference>
<dbReference type="EnsemblPlants" id="LPERR12G17010.1">
    <property type="protein sequence ID" value="LPERR12G17010.1"/>
    <property type="gene ID" value="LPERR12G17010"/>
</dbReference>
<dbReference type="Gramene" id="LPERR12G17010.1">
    <property type="protein sequence ID" value="LPERR12G17010.1"/>
    <property type="gene ID" value="LPERR12G17010"/>
</dbReference>
<proteinExistence type="predicted"/>
<dbReference type="Proteomes" id="UP000032180">
    <property type="component" value="Chromosome 12"/>
</dbReference>
<reference evidence="1 2" key="1">
    <citation type="submission" date="2012-08" db="EMBL/GenBank/DDBJ databases">
        <title>Oryza genome evolution.</title>
        <authorList>
            <person name="Wing R.A."/>
        </authorList>
    </citation>
    <scope>NUCLEOTIDE SEQUENCE</scope>
</reference>
<protein>
    <submittedName>
        <fullName evidence="1">Uncharacterized protein</fullName>
    </submittedName>
</protein>
<dbReference type="InterPro" id="IPR012871">
    <property type="entry name" value="DUF1668_ORYSA"/>
</dbReference>
<dbReference type="AlphaFoldDB" id="A0A0D9Y1W6"/>
<name>A0A0D9Y1W6_9ORYZ</name>
<sequence>MSTPTTTTTTTITAVAAPFFVMERFPEPELNWSTPWSDQFEAYVYCNPTSMPLIKSWQWQLLPPPPFVREFNHWNSSTRPEINSYALLGSDICISVNGVGTYSLDTASHTWTKVANWTLPFHGRVDYEWEECKDSQLVNLGSGTFCILRFFHTHNQRNGCNIAVFTGVEVMPRVQEDATGEVQLHMISHKSLCHQSKTTTIDSVF</sequence>
<keyword evidence="2" id="KW-1185">Reference proteome</keyword>
<dbReference type="Pfam" id="PF07893">
    <property type="entry name" value="DUF1668"/>
    <property type="match status" value="2"/>
</dbReference>
<evidence type="ECO:0000313" key="1">
    <source>
        <dbReference type="EnsemblPlants" id="LPERR12G17010.1"/>
    </source>
</evidence>
<dbReference type="PANTHER" id="PTHR33085:SF145">
    <property type="entry name" value="OS05G0302200 PROTEIN"/>
    <property type="match status" value="1"/>
</dbReference>
<organism evidence="1 2">
    <name type="scientific">Leersia perrieri</name>
    <dbReference type="NCBI Taxonomy" id="77586"/>
    <lineage>
        <taxon>Eukaryota</taxon>
        <taxon>Viridiplantae</taxon>
        <taxon>Streptophyta</taxon>
        <taxon>Embryophyta</taxon>
        <taxon>Tracheophyta</taxon>
        <taxon>Spermatophyta</taxon>
        <taxon>Magnoliopsida</taxon>
        <taxon>Liliopsida</taxon>
        <taxon>Poales</taxon>
        <taxon>Poaceae</taxon>
        <taxon>BOP clade</taxon>
        <taxon>Oryzoideae</taxon>
        <taxon>Oryzeae</taxon>
        <taxon>Oryzinae</taxon>
        <taxon>Leersia</taxon>
    </lineage>
</organism>
<evidence type="ECO:0000313" key="2">
    <source>
        <dbReference type="Proteomes" id="UP000032180"/>
    </source>
</evidence>
<accession>A0A0D9Y1W6</accession>